<dbReference type="InterPro" id="IPR026906">
    <property type="entry name" value="LRR_5"/>
</dbReference>
<name>A0AAD3D6N2_9STRA</name>
<evidence type="ECO:0000256" key="1">
    <source>
        <dbReference type="SAM" id="MobiDB-lite"/>
    </source>
</evidence>
<dbReference type="PANTHER" id="PTHR45661">
    <property type="entry name" value="SURFACE ANTIGEN"/>
    <property type="match status" value="1"/>
</dbReference>
<organism evidence="2 3">
    <name type="scientific">Chaetoceros tenuissimus</name>
    <dbReference type="NCBI Taxonomy" id="426638"/>
    <lineage>
        <taxon>Eukaryota</taxon>
        <taxon>Sar</taxon>
        <taxon>Stramenopiles</taxon>
        <taxon>Ochrophyta</taxon>
        <taxon>Bacillariophyta</taxon>
        <taxon>Coscinodiscophyceae</taxon>
        <taxon>Chaetocerotophycidae</taxon>
        <taxon>Chaetocerotales</taxon>
        <taxon>Chaetocerotaceae</taxon>
        <taxon>Chaetoceros</taxon>
    </lineage>
</organism>
<evidence type="ECO:0000313" key="3">
    <source>
        <dbReference type="Proteomes" id="UP001054902"/>
    </source>
</evidence>
<keyword evidence="3" id="KW-1185">Reference proteome</keyword>
<dbReference type="InterPro" id="IPR053139">
    <property type="entry name" value="Surface_bspA-like"/>
</dbReference>
<feature type="compositionally biased region" description="Basic and acidic residues" evidence="1">
    <location>
        <begin position="316"/>
        <end position="328"/>
    </location>
</feature>
<dbReference type="Gene3D" id="3.80.10.10">
    <property type="entry name" value="Ribonuclease Inhibitor"/>
    <property type="match status" value="1"/>
</dbReference>
<proteinExistence type="predicted"/>
<dbReference type="Proteomes" id="UP001054902">
    <property type="component" value="Unassembled WGS sequence"/>
</dbReference>
<evidence type="ECO:0008006" key="4">
    <source>
        <dbReference type="Google" id="ProtNLM"/>
    </source>
</evidence>
<protein>
    <recommendedName>
        <fullName evidence="4">Leucine-rich repeat domain-containing protein</fullName>
    </recommendedName>
</protein>
<dbReference type="Pfam" id="PF13306">
    <property type="entry name" value="LRR_5"/>
    <property type="match status" value="1"/>
</dbReference>
<reference evidence="2 3" key="1">
    <citation type="journal article" date="2021" name="Sci. Rep.">
        <title>The genome of the diatom Chaetoceros tenuissimus carries an ancient integrated fragment of an extant virus.</title>
        <authorList>
            <person name="Hongo Y."/>
            <person name="Kimura K."/>
            <person name="Takaki Y."/>
            <person name="Yoshida Y."/>
            <person name="Baba S."/>
            <person name="Kobayashi G."/>
            <person name="Nagasaki K."/>
            <person name="Hano T."/>
            <person name="Tomaru Y."/>
        </authorList>
    </citation>
    <scope>NUCLEOTIDE SEQUENCE [LARGE SCALE GENOMIC DNA]</scope>
    <source>
        <strain evidence="2 3">NIES-3715</strain>
    </source>
</reference>
<feature type="region of interest" description="Disordered" evidence="1">
    <location>
        <begin position="294"/>
        <end position="328"/>
    </location>
</feature>
<feature type="compositionally biased region" description="Polar residues" evidence="1">
    <location>
        <begin position="302"/>
        <end position="315"/>
    </location>
</feature>
<dbReference type="EMBL" id="BLLK01000057">
    <property type="protein sequence ID" value="GFH56969.1"/>
    <property type="molecule type" value="Genomic_DNA"/>
</dbReference>
<accession>A0AAD3D6N2</accession>
<dbReference type="AlphaFoldDB" id="A0AAD3D6N2"/>
<comment type="caution">
    <text evidence="2">The sequence shown here is derived from an EMBL/GenBank/DDBJ whole genome shotgun (WGS) entry which is preliminary data.</text>
</comment>
<evidence type="ECO:0000313" key="2">
    <source>
        <dbReference type="EMBL" id="GFH56969.1"/>
    </source>
</evidence>
<sequence>MRLQRGFTNKEWKEISEKYKDGGVHMYRGKKTLFYKGEKLCENPREFLVYDFEERNTWRVIIVLPGVEIIPEGTFFQCINVKKVIMADSVRRIEEAAFFQCFNLKFVKLSRNLEFIGKYAFYICVWLTSIFFPPSCTMIGEKAFMYCKQLIIMSVPSHTDLGENVIAHTALIEASYFKVDKDGEYDNNDEVNEWIKLLNQEEEFAIHRECSAYSPPSEERLYEIIKEQGLSSLHTANQIGITALKYLQVNPFFENQIEEKKLINRYVLGLMGEFQEIGEQRVELEHAVRNGIDTEQEESEIKQNNEQIAIESNYQDSKEKETTNEEKVEKSCKRSLQDRIQVLCKLSLMFREQKDVIYADMKRRRLGNSV</sequence>
<dbReference type="InterPro" id="IPR032675">
    <property type="entry name" value="LRR_dom_sf"/>
</dbReference>
<dbReference type="SUPFAM" id="SSF52058">
    <property type="entry name" value="L domain-like"/>
    <property type="match status" value="1"/>
</dbReference>
<gene>
    <name evidence="2" type="ORF">CTEN210_13445</name>
</gene>
<dbReference type="PANTHER" id="PTHR45661:SF3">
    <property type="entry name" value="IG-LIKE DOMAIN-CONTAINING PROTEIN"/>
    <property type="match status" value="1"/>
</dbReference>